<feature type="compositionally biased region" description="Low complexity" evidence="1">
    <location>
        <begin position="30"/>
        <end position="91"/>
    </location>
</feature>
<evidence type="ECO:0000313" key="4">
    <source>
        <dbReference type="Proteomes" id="UP000195913"/>
    </source>
</evidence>
<dbReference type="RefSeq" id="WP_086998109.1">
    <property type="nucleotide sequence ID" value="NZ_FUHW01000028.1"/>
</dbReference>
<proteinExistence type="predicted"/>
<reference evidence="3 4" key="1">
    <citation type="submission" date="2017-02" db="EMBL/GenBank/DDBJ databases">
        <authorList>
            <person name="Peterson S.W."/>
        </authorList>
    </citation>
    <scope>NUCLEOTIDE SEQUENCE [LARGE SCALE GENOMIC DNA]</scope>
    <source>
        <strain evidence="3 4">B Ar 00.02</strain>
    </source>
</reference>
<evidence type="ECO:0000256" key="2">
    <source>
        <dbReference type="SAM" id="SignalP"/>
    </source>
</evidence>
<keyword evidence="4" id="KW-1185">Reference proteome</keyword>
<protein>
    <recommendedName>
        <fullName evidence="5">Lipoprotein</fullName>
    </recommendedName>
</protein>
<dbReference type="Proteomes" id="UP000195913">
    <property type="component" value="Unassembled WGS sequence"/>
</dbReference>
<organism evidence="3 4">
    <name type="scientific">Arthrobacter rhombi</name>
    <dbReference type="NCBI Taxonomy" id="71253"/>
    <lineage>
        <taxon>Bacteria</taxon>
        <taxon>Bacillati</taxon>
        <taxon>Actinomycetota</taxon>
        <taxon>Actinomycetes</taxon>
        <taxon>Micrococcales</taxon>
        <taxon>Micrococcaceae</taxon>
        <taxon>Arthrobacter</taxon>
    </lineage>
</organism>
<dbReference type="AlphaFoldDB" id="A0A1R4G727"/>
<accession>A0A1R4G727</accession>
<feature type="chain" id="PRO_5013023586" description="Lipoprotein" evidence="2">
    <location>
        <begin position="36"/>
        <end position="203"/>
    </location>
</feature>
<gene>
    <name evidence="3" type="ORF">FM101_08225</name>
</gene>
<feature type="region of interest" description="Disordered" evidence="1">
    <location>
        <begin position="30"/>
        <end position="94"/>
    </location>
</feature>
<dbReference type="PROSITE" id="PS51257">
    <property type="entry name" value="PROKAR_LIPOPROTEIN"/>
    <property type="match status" value="1"/>
</dbReference>
<name>A0A1R4G727_9MICC</name>
<feature type="signal peptide" evidence="2">
    <location>
        <begin position="1"/>
        <end position="35"/>
    </location>
</feature>
<evidence type="ECO:0000313" key="3">
    <source>
        <dbReference type="EMBL" id="SJM63949.1"/>
    </source>
</evidence>
<sequence>MDRRIDSRARRTLGVTAAGFAVLLAATGCSSTGSADESSSAPATQETSAAASSSGPVSSSAASSASETATAEKSSSSAPATKAAPAKDTSALDTVKNKEHKIAVVSTGASASGKDSLNTKLIIADHGCFHAVNQQGPPTLLVFPEDTTLNSKGKPTVTVGGTSIRVGQQVTFTGKKINLSTDQASQAKPCRAKGDVFQVASAK</sequence>
<evidence type="ECO:0000256" key="1">
    <source>
        <dbReference type="SAM" id="MobiDB-lite"/>
    </source>
</evidence>
<dbReference type="EMBL" id="FUHW01000028">
    <property type="protein sequence ID" value="SJM63949.1"/>
    <property type="molecule type" value="Genomic_DNA"/>
</dbReference>
<evidence type="ECO:0008006" key="5">
    <source>
        <dbReference type="Google" id="ProtNLM"/>
    </source>
</evidence>
<keyword evidence="2" id="KW-0732">Signal</keyword>